<dbReference type="InterPro" id="IPR000742">
    <property type="entry name" value="EGF"/>
</dbReference>
<dbReference type="InterPro" id="IPR030458">
    <property type="entry name" value="Glyco_hydro_31_AS"/>
</dbReference>
<evidence type="ECO:0000256" key="3">
    <source>
        <dbReference type="ARBA" id="ARBA00022801"/>
    </source>
</evidence>
<accession>A0A2A2JP04</accession>
<dbReference type="STRING" id="2018661.A0A2A2JP04"/>
<dbReference type="InterPro" id="IPR044913">
    <property type="entry name" value="P_trefoil_dom_sf"/>
</dbReference>
<keyword evidence="4" id="KW-0646">Protease inhibitor</keyword>
<dbReference type="Pfam" id="PF21365">
    <property type="entry name" value="Glyco_hydro_31_3rd"/>
    <property type="match status" value="1"/>
</dbReference>
<dbReference type="SMART" id="SM00181">
    <property type="entry name" value="EGF"/>
    <property type="match status" value="5"/>
</dbReference>
<dbReference type="SUPFAM" id="SSF74650">
    <property type="entry name" value="Galactose mutarotase-like"/>
    <property type="match status" value="1"/>
</dbReference>
<dbReference type="InterPro" id="IPR017853">
    <property type="entry name" value="GH"/>
</dbReference>
<dbReference type="PROSITE" id="PS50836">
    <property type="entry name" value="DOMON"/>
    <property type="match status" value="4"/>
</dbReference>
<dbReference type="Gene3D" id="3.20.20.80">
    <property type="entry name" value="Glycosidases"/>
    <property type="match status" value="1"/>
</dbReference>
<feature type="compositionally biased region" description="Polar residues" evidence="9">
    <location>
        <begin position="472"/>
        <end position="484"/>
    </location>
</feature>
<comment type="caution">
    <text evidence="8">Lacks conserved residue(s) required for the propagation of feature annotation.</text>
</comment>
<gene>
    <name evidence="15" type="ORF">WR25_06314</name>
</gene>
<evidence type="ECO:0000256" key="1">
    <source>
        <dbReference type="ARBA" id="ARBA00004370"/>
    </source>
</evidence>
<comment type="caution">
    <text evidence="15">The sequence shown here is derived from an EMBL/GenBank/DDBJ whole genome shotgun (WGS) entry which is preliminary data.</text>
</comment>
<feature type="domain" description="SEA" evidence="11">
    <location>
        <begin position="1388"/>
        <end position="1498"/>
    </location>
</feature>
<dbReference type="InterPro" id="IPR011013">
    <property type="entry name" value="Gal_mutarotase_sf_dom"/>
</dbReference>
<evidence type="ECO:0008006" key="17">
    <source>
        <dbReference type="Google" id="ProtNLM"/>
    </source>
</evidence>
<dbReference type="Gene3D" id="2.60.40.1760">
    <property type="entry name" value="glycosyl hydrolase (family 31)"/>
    <property type="match status" value="1"/>
</dbReference>
<dbReference type="InterPro" id="IPR013780">
    <property type="entry name" value="Glyco_hydro_b"/>
</dbReference>
<dbReference type="InterPro" id="IPR000082">
    <property type="entry name" value="SEA_dom"/>
</dbReference>
<dbReference type="SUPFAM" id="SSF82671">
    <property type="entry name" value="SEA domain"/>
    <property type="match status" value="1"/>
</dbReference>
<dbReference type="Proteomes" id="UP000218231">
    <property type="component" value="Unassembled WGS sequence"/>
</dbReference>
<dbReference type="Gene3D" id="2.10.25.10">
    <property type="entry name" value="Laminin"/>
    <property type="match status" value="3"/>
</dbReference>
<dbReference type="GO" id="GO:0030246">
    <property type="term" value="F:carbohydrate binding"/>
    <property type="evidence" value="ECO:0007669"/>
    <property type="project" value="InterPro"/>
</dbReference>
<feature type="signal peptide" evidence="10">
    <location>
        <begin position="1"/>
        <end position="18"/>
    </location>
</feature>
<evidence type="ECO:0000256" key="7">
    <source>
        <dbReference type="ARBA" id="ARBA00023295"/>
    </source>
</evidence>
<feature type="compositionally biased region" description="Basic and acidic residues" evidence="9">
    <location>
        <begin position="1360"/>
        <end position="1370"/>
    </location>
</feature>
<evidence type="ECO:0000313" key="15">
    <source>
        <dbReference type="EMBL" id="PAV63377.1"/>
    </source>
</evidence>
<keyword evidence="6 8" id="KW-1015">Disulfide bond</keyword>
<feature type="chain" id="PRO_5013308177" description="DOMON domain-containing protein" evidence="10">
    <location>
        <begin position="19"/>
        <end position="2539"/>
    </location>
</feature>
<dbReference type="SUPFAM" id="SSF57567">
    <property type="entry name" value="Serine protease inhibitors"/>
    <property type="match status" value="2"/>
</dbReference>
<feature type="compositionally biased region" description="Low complexity" evidence="9">
    <location>
        <begin position="1605"/>
        <end position="1621"/>
    </location>
</feature>
<dbReference type="Gene3D" id="2.60.40.1210">
    <property type="entry name" value="Cellobiose dehydrogenase, cytochrome domain"/>
    <property type="match status" value="1"/>
</dbReference>
<evidence type="ECO:0000256" key="2">
    <source>
        <dbReference type="ARBA" id="ARBA00007806"/>
    </source>
</evidence>
<dbReference type="InterPro" id="IPR036364">
    <property type="entry name" value="SEA_dom_sf"/>
</dbReference>
<organism evidence="15 16">
    <name type="scientific">Diploscapter pachys</name>
    <dbReference type="NCBI Taxonomy" id="2018661"/>
    <lineage>
        <taxon>Eukaryota</taxon>
        <taxon>Metazoa</taxon>
        <taxon>Ecdysozoa</taxon>
        <taxon>Nematoda</taxon>
        <taxon>Chromadorea</taxon>
        <taxon>Rhabditida</taxon>
        <taxon>Rhabditina</taxon>
        <taxon>Rhabditomorpha</taxon>
        <taxon>Rhabditoidea</taxon>
        <taxon>Rhabditidae</taxon>
        <taxon>Diploscapter</taxon>
    </lineage>
</organism>
<keyword evidence="4" id="KW-0722">Serine protease inhibitor</keyword>
<dbReference type="SUPFAM" id="SSF51445">
    <property type="entry name" value="(Trans)glycosidases"/>
    <property type="match status" value="1"/>
</dbReference>
<evidence type="ECO:0000256" key="9">
    <source>
        <dbReference type="SAM" id="MobiDB-lite"/>
    </source>
</evidence>
<dbReference type="InterPro" id="IPR000322">
    <property type="entry name" value="Glyco_hydro_31_TIM"/>
</dbReference>
<dbReference type="SMART" id="SM00664">
    <property type="entry name" value="DoH"/>
    <property type="match status" value="4"/>
</dbReference>
<dbReference type="SUPFAM" id="SSF49344">
    <property type="entry name" value="CBD9-like"/>
    <property type="match status" value="1"/>
</dbReference>
<feature type="region of interest" description="Disordered" evidence="9">
    <location>
        <begin position="1643"/>
        <end position="1674"/>
    </location>
</feature>
<feature type="domain" description="DOMON" evidence="13">
    <location>
        <begin position="1131"/>
        <end position="1253"/>
    </location>
</feature>
<dbReference type="CDD" id="cd09631">
    <property type="entry name" value="DOMON_DOH"/>
    <property type="match status" value="4"/>
</dbReference>
<evidence type="ECO:0000259" key="14">
    <source>
        <dbReference type="PROSITE" id="PS51448"/>
    </source>
</evidence>
<feature type="domain" description="DOMON" evidence="13">
    <location>
        <begin position="926"/>
        <end position="1053"/>
    </location>
</feature>
<protein>
    <recommendedName>
        <fullName evidence="17">DOMON domain-containing protein</fullName>
    </recommendedName>
</protein>
<dbReference type="PANTHER" id="PTHR46901">
    <property type="entry name" value="GH04942P"/>
    <property type="match status" value="1"/>
</dbReference>
<feature type="compositionally biased region" description="Polar residues" evidence="9">
    <location>
        <begin position="1662"/>
        <end position="1672"/>
    </location>
</feature>
<feature type="disulfide bond" evidence="8">
    <location>
        <begin position="190"/>
        <end position="207"/>
    </location>
</feature>
<evidence type="ECO:0000259" key="12">
    <source>
        <dbReference type="PROSITE" id="PS50026"/>
    </source>
</evidence>
<keyword evidence="5" id="KW-0472">Membrane</keyword>
<feature type="domain" description="DOMON" evidence="13">
    <location>
        <begin position="790"/>
        <end position="899"/>
    </location>
</feature>
<evidence type="ECO:0000256" key="5">
    <source>
        <dbReference type="ARBA" id="ARBA00023136"/>
    </source>
</evidence>
<dbReference type="InterPro" id="IPR045266">
    <property type="entry name" value="DOH_DOMON"/>
</dbReference>
<dbReference type="EMBL" id="LIAE01010312">
    <property type="protein sequence ID" value="PAV63377.1"/>
    <property type="molecule type" value="Genomic_DNA"/>
</dbReference>
<dbReference type="PROSITE" id="PS50024">
    <property type="entry name" value="SEA"/>
    <property type="match status" value="1"/>
</dbReference>
<dbReference type="PROSITE" id="PS50026">
    <property type="entry name" value="EGF_3"/>
    <property type="match status" value="1"/>
</dbReference>
<keyword evidence="10" id="KW-0732">Signal</keyword>
<dbReference type="InterPro" id="IPR000519">
    <property type="entry name" value="P_trefoil_dom"/>
</dbReference>
<dbReference type="GO" id="GO:0090599">
    <property type="term" value="F:alpha-glucosidase activity"/>
    <property type="evidence" value="ECO:0007669"/>
    <property type="project" value="UniProtKB-ARBA"/>
</dbReference>
<dbReference type="PROSITE" id="PS51448">
    <property type="entry name" value="P_TREFOIL_2"/>
    <property type="match status" value="1"/>
</dbReference>
<dbReference type="Pfam" id="PF03351">
    <property type="entry name" value="DOMON"/>
    <property type="match status" value="4"/>
</dbReference>
<comment type="subcellular location">
    <subcellularLocation>
        <location evidence="1">Membrane</location>
    </subcellularLocation>
</comment>
<dbReference type="CDD" id="cd00111">
    <property type="entry name" value="Trefoil"/>
    <property type="match status" value="1"/>
</dbReference>
<dbReference type="PROSITE" id="PS00129">
    <property type="entry name" value="GLYCOSYL_HYDROL_F31_1"/>
    <property type="match status" value="1"/>
</dbReference>
<feature type="disulfide bond" evidence="8">
    <location>
        <begin position="209"/>
        <end position="218"/>
    </location>
</feature>
<dbReference type="CDD" id="cd06602">
    <property type="entry name" value="GH31_MGAM_SI_GAA"/>
    <property type="match status" value="1"/>
</dbReference>
<dbReference type="InterPro" id="IPR036084">
    <property type="entry name" value="Ser_inhib-like_sf"/>
</dbReference>
<keyword evidence="7" id="KW-0326">Glycosidase</keyword>
<keyword evidence="3" id="KW-0378">Hydrolase</keyword>
<evidence type="ECO:0000256" key="6">
    <source>
        <dbReference type="ARBA" id="ARBA00023157"/>
    </source>
</evidence>
<dbReference type="CDD" id="cd19941">
    <property type="entry name" value="TIL"/>
    <property type="match status" value="3"/>
</dbReference>
<feature type="compositionally biased region" description="Polar residues" evidence="9">
    <location>
        <begin position="1583"/>
        <end position="1604"/>
    </location>
</feature>
<dbReference type="SMART" id="SM00018">
    <property type="entry name" value="PD"/>
    <property type="match status" value="1"/>
</dbReference>
<name>A0A2A2JP04_9BILA</name>
<keyword evidence="16" id="KW-1185">Reference proteome</keyword>
<feature type="domain" description="P-type" evidence="14">
    <location>
        <begin position="1677"/>
        <end position="1728"/>
    </location>
</feature>
<dbReference type="Gene3D" id="2.60.40.1180">
    <property type="entry name" value="Golgi alpha-mannosidase II"/>
    <property type="match status" value="2"/>
</dbReference>
<feature type="domain" description="DOMON" evidence="13">
    <location>
        <begin position="598"/>
        <end position="717"/>
    </location>
</feature>
<evidence type="ECO:0000256" key="10">
    <source>
        <dbReference type="SAM" id="SignalP"/>
    </source>
</evidence>
<comment type="similarity">
    <text evidence="2">Belongs to the glycosyl hydrolase 31 family.</text>
</comment>
<dbReference type="GO" id="GO:0004867">
    <property type="term" value="F:serine-type endopeptidase inhibitor activity"/>
    <property type="evidence" value="ECO:0007669"/>
    <property type="project" value="UniProtKB-KW"/>
</dbReference>
<feature type="compositionally biased region" description="Polar residues" evidence="9">
    <location>
        <begin position="1350"/>
        <end position="1359"/>
    </location>
</feature>
<dbReference type="Pfam" id="PF01055">
    <property type="entry name" value="Glyco_hydro_31_2nd"/>
    <property type="match status" value="1"/>
</dbReference>
<feature type="region of interest" description="Disordered" evidence="9">
    <location>
        <begin position="1335"/>
        <end position="1373"/>
    </location>
</feature>
<dbReference type="GO" id="GO:0016020">
    <property type="term" value="C:membrane"/>
    <property type="evidence" value="ECO:0007669"/>
    <property type="project" value="UniProtKB-SubCell"/>
</dbReference>
<evidence type="ECO:0000256" key="8">
    <source>
        <dbReference type="PROSITE-ProRule" id="PRU00076"/>
    </source>
</evidence>
<proteinExistence type="inferred from homology"/>
<feature type="region of interest" description="Disordered" evidence="9">
    <location>
        <begin position="460"/>
        <end position="484"/>
    </location>
</feature>
<evidence type="ECO:0000313" key="16">
    <source>
        <dbReference type="Proteomes" id="UP000218231"/>
    </source>
</evidence>
<dbReference type="Pfam" id="PF00088">
    <property type="entry name" value="Trefoil"/>
    <property type="match status" value="1"/>
</dbReference>
<keyword evidence="8" id="KW-0245">EGF-like domain</keyword>
<dbReference type="InterPro" id="IPR002919">
    <property type="entry name" value="TIL_dom"/>
</dbReference>
<evidence type="ECO:0000256" key="4">
    <source>
        <dbReference type="ARBA" id="ARBA00022900"/>
    </source>
</evidence>
<dbReference type="CDD" id="cd14752">
    <property type="entry name" value="GH31_N"/>
    <property type="match status" value="1"/>
</dbReference>
<dbReference type="GO" id="GO:0005975">
    <property type="term" value="P:carbohydrate metabolic process"/>
    <property type="evidence" value="ECO:0007669"/>
    <property type="project" value="InterPro"/>
</dbReference>
<dbReference type="Pfam" id="PF01390">
    <property type="entry name" value="SEA"/>
    <property type="match status" value="1"/>
</dbReference>
<feature type="compositionally biased region" description="Polar residues" evidence="9">
    <location>
        <begin position="752"/>
        <end position="762"/>
    </location>
</feature>
<evidence type="ECO:0000259" key="13">
    <source>
        <dbReference type="PROSITE" id="PS50836"/>
    </source>
</evidence>
<feature type="compositionally biased region" description="Basic and acidic residues" evidence="9">
    <location>
        <begin position="460"/>
        <end position="471"/>
    </location>
</feature>
<feature type="region of interest" description="Disordered" evidence="9">
    <location>
        <begin position="992"/>
        <end position="1013"/>
    </location>
</feature>
<reference evidence="15 16" key="1">
    <citation type="journal article" date="2017" name="Curr. Biol.">
        <title>Genome architecture and evolution of a unichromosomal asexual nematode.</title>
        <authorList>
            <person name="Fradin H."/>
            <person name="Zegar C."/>
            <person name="Gutwein M."/>
            <person name="Lucas J."/>
            <person name="Kovtun M."/>
            <person name="Corcoran D."/>
            <person name="Baugh L.R."/>
            <person name="Kiontke K."/>
            <person name="Gunsalus K."/>
            <person name="Fitch D.H."/>
            <person name="Piano F."/>
        </authorList>
    </citation>
    <scope>NUCLEOTIDE SEQUENCE [LARGE SCALE GENOMIC DNA]</scope>
    <source>
        <strain evidence="15">PF1309</strain>
    </source>
</reference>
<dbReference type="OrthoDB" id="188511at2759"/>
<feature type="region of interest" description="Disordered" evidence="9">
    <location>
        <begin position="752"/>
        <end position="773"/>
    </location>
</feature>
<feature type="domain" description="EGF-like" evidence="12">
    <location>
        <begin position="180"/>
        <end position="219"/>
    </location>
</feature>
<dbReference type="PANTHER" id="PTHR46901:SF3">
    <property type="entry name" value="EGF-LIKE DOMAIN-CONTAINING PROTEIN"/>
    <property type="match status" value="1"/>
</dbReference>
<dbReference type="PROSITE" id="PS00022">
    <property type="entry name" value="EGF_1"/>
    <property type="match status" value="1"/>
</dbReference>
<dbReference type="InterPro" id="IPR005018">
    <property type="entry name" value="DOMON_domain"/>
</dbReference>
<dbReference type="Pfam" id="PF01826">
    <property type="entry name" value="TIL"/>
    <property type="match status" value="3"/>
</dbReference>
<sequence>MRFLALFLLIPSIIQVYGHIRLVFPAPRQPALDSNFVQNSKLPCGVPKPGVAQGHRTFLQAGTMIEIEWDSAAPHAGGIRLEVLNALDEPIALFVNFNEAFNVSETTRTVELPPKFECANCAIRLTQAMRELSPESQFVSCGDVNILNAIPDGDSCLGHGTRQNGKCKCDKNFIGDQCHREVECMTSSDCGPSAECRTSLLEPTRQCFCPQGAFGETCQLESSIDLSRPINESLYQKREDQGNEILWRIINDEIEMVLRYPGNSWVAVGWKPQDYQCFDMTSGLTSNAEGQVTKDILTNVQTSANASVVNTAVSSESSDKGDDCVVNEFWSECPEMSRECEASCDWTKYPETIPNCPRTCAPPRCVCKEGYVRKSNDDMTCVPFSFCDKEAEPHCGTNMTWAKCGTACEPSCSNMYDTAPCPATCEKPACTCADNYVRLNGKCIYWGDCPEVEHHIKEENAERTAKPKTSDITKSTVASSTKAPQGQAKKIVPKQCPINETFNECGRICEADCVTVFTRTECDGCGAADCSCIQGYARNRQGQCVYWGDCPVEGTGLETRPPTTTTTTKPSATTNPPLKVNGDVCYGDWRFPPGCKDCQYKLSWNYVEDNDTVEFSLETRVSGNSWTGVGISPQGTMVDSDMLLIKSENGKLTVEDSYSEGYGRPIKDAIQNVEQNVVGTHANGILRAQFSRPRNTKDTQDKRLDDECHYFLFPVEGGKLDNSGNITAHTTLPMVSDRKICIRSCANNKETAKETVTSPVTQKSAEKSEASSAKCENSYRYPEGCQEDKCEYEAKWDYNTKRGDVRFEIRSKNVGRWTGIGFSKTGEMANSDVYTGWVYEGKAYVTDRFSYGRQLPAIDPQDRQDAYNILTFHRKLKTLDTTTDYPLDKCYYFLFPIGGGRVLARKSSDFAIAKTPIGYHDLYEPKSSPKKICLCDENGVVIGKDDAVPTRVRVRRQAQQAQGKLPLKDAMSCTDMTVAFVEDSRVRIRDFYSPSQASPVPDQKLGGSDSLTDAAGMQKDGVTTIVFRKKLQASDKFDHTIVNAPMSVIWAKGADSRNYVHMIPNGEDKEFTFFQPGVFRYHGKNKRGVMTINFLDDHSVPKGETVHGMQVGVSTCKGRFSMPEGCSGSECTYFVEWNSDGQVARFTVMSKLEVNRWTAVGFSHDGSMAASDVIVIGVQKDIEKSSEMQVTVTDQFMPGYGRPTIDEQQDIFDVETSFADGILNANFSRELHSDDNNDVDLKECVYLLYTPHGGRIETNGEIRKHGETPLASKTKICLDTCKEVKEETRPHSVPIPSVPIEVPPTPRIHETTIEKTRPTTVTVPKTQYTHQVQTQGTHEDTHFTQPPAIPTTQYTTQRPRIQETDKKRPSQSDPHIAVVYVPDETEQVRGKYGLRVRILNREFTDALKDSNSEYHQSLTKEVVAAINRLLHDKWKGVQVSKILGYSKGSVIADVEVVSTRDTPRPIEIKSQIEENAIRGAVNGLRIEPSTVKANLIEDEPRIEHAMVDPSFTRNIIIISVCVLLLALTILCCCCLLCRVRRTSHRFDSYPIPHPTGMHPYGNFGAPQNGKGKSFENAAFAMRHSSQTTASSKHGDSPNLNGTSSNGNGHQANGNGNHHTNGTVEKAPDGIGETTYKEWFDKVGSKPASQHVEESLVSPRGPPNTSLHPSQPYVSYPNDPSGYYTLGDVRFDCYPDGGASQQNCEARGCVWQPADHDKDPIEPWCYFKSGVGYKSDSSNGNTINLKKNDGPKNPWGDDFPAIQLTTSSLGKTLNIKITTAAQRYEPPVGFPKENSVSSDSLSFNSNTQTDPFSFTVTRSSNGETLFDTSIGGLIFSDKFIQIATYLPSENMYGWGENIHQTLKHDFSKYQIWGMFARDEPPNSGSLDTKNLYGVHPFYLCLEPSGKAHGVLILNSNAQEVMTTPGPAVIYRTIGGNLDMYFFPGPTPEENWQGFGDYVNQLHQWNMKLVPIFDPAIEADYDSFQRGVSSGAKFVEWERADQVMQDIQKLYPMANGTKIMLGVVWPDNHVGFPDFLDETGKTQTWWTSEFKTFHDQIGFDGIWIDMNEPSNFGTNDDHPWYYDSPDHPNDLPLKCPTSGADATWDMPPYQTHSVYYFPQPATLASKTLCMLAVQNNGKYRFYNVKNLYGLTEANATQQALFATTGKRGTVISRSTFPSAGRFTGHWLGDNTARWEDLRTSIIGAQEFNLFGIPYVGSDICGFIGATNEELCLRWQQMGAWHSFMRNHNDNGSPPQDPAQWPSVAAATKQANLFRYLNLPYLFSLHFAASMNGGTVVRPAFFEFPQDTVAQTLSYQFMWGSALIIAPVINPGTTQMDVYLPAGSWYSLFDYNYGQKFTAGYQRNVPTPTTSLIPVFIRGGYIIPQQGANMTTTDSRKNPYQLTIAPDDNMQASGFLYWDDGETIVKSFQNHPYHNWKFTYNGGSSNSLQIDHPTVAGTVQVKTLDTITIFNSPAPDFDSFTLNSNKVQINQQTSSYSAITKILIISTTNLIPINNPTSYTLTWNNLPTSKEHLNTNRIPDAA</sequence>
<dbReference type="Gene3D" id="2.60.120.260">
    <property type="entry name" value="Galactose-binding domain-like"/>
    <property type="match status" value="1"/>
</dbReference>
<feature type="region of interest" description="Disordered" evidence="9">
    <location>
        <begin position="1583"/>
        <end position="1629"/>
    </location>
</feature>
<dbReference type="SUPFAM" id="SSF51011">
    <property type="entry name" value="Glycosyl hydrolase domain"/>
    <property type="match status" value="1"/>
</dbReference>
<dbReference type="Gene3D" id="4.10.110.10">
    <property type="entry name" value="Spasmolytic Protein, domain 1"/>
    <property type="match status" value="1"/>
</dbReference>
<evidence type="ECO:0000259" key="11">
    <source>
        <dbReference type="PROSITE" id="PS50024"/>
    </source>
</evidence>
<dbReference type="InterPro" id="IPR048395">
    <property type="entry name" value="Glyco_hydro_31_C"/>
</dbReference>